<keyword evidence="9" id="KW-1185">Reference proteome</keyword>
<gene>
    <name evidence="8" type="primary">apgM2</name>
    <name evidence="8" type="ORF">HLPR_02660</name>
</gene>
<reference evidence="8 9" key="1">
    <citation type="submission" date="2023-08" db="EMBL/GenBank/DDBJ databases">
        <title>Helicovermis profunda gen. nov., sp. nov., a novel mesophilic, fermentative bacterium within the Bacillota from a deep-sea hydrothermal vent chimney.</title>
        <authorList>
            <person name="Miyazaki U."/>
            <person name="Mizutani D."/>
            <person name="Hashimoto Y."/>
            <person name="Tame A."/>
            <person name="Sawayama S."/>
            <person name="Miyazaki J."/>
            <person name="Takai K."/>
            <person name="Nakagawa S."/>
        </authorList>
    </citation>
    <scope>NUCLEOTIDE SEQUENCE [LARGE SCALE GENOMIC DNA]</scope>
    <source>
        <strain evidence="8 9">S502</strain>
    </source>
</reference>
<keyword evidence="6" id="KW-0413">Isomerase</keyword>
<evidence type="ECO:0000256" key="1">
    <source>
        <dbReference type="ARBA" id="ARBA00000370"/>
    </source>
</evidence>
<evidence type="ECO:0000256" key="6">
    <source>
        <dbReference type="ARBA" id="ARBA00023235"/>
    </source>
</evidence>
<comment type="catalytic activity">
    <reaction evidence="1">
        <text>(2R)-2-phosphoglycerate = (2R)-3-phosphoglycerate</text>
        <dbReference type="Rhea" id="RHEA:15901"/>
        <dbReference type="ChEBI" id="CHEBI:58272"/>
        <dbReference type="ChEBI" id="CHEBI:58289"/>
        <dbReference type="EC" id="5.4.2.12"/>
    </reaction>
</comment>
<dbReference type="Proteomes" id="UP001321786">
    <property type="component" value="Chromosome"/>
</dbReference>
<sequence>MKTITLLLDGVGDRSYKELDYKTPLEYAKTPNLDRIAKNSQCGIMNVLEEGKALGTDLAHFILFGYTLDEYPGRAVIDMIGEKLHCHEESLILRISFASVIKSEGFLIEERFVKEISKKEIETICNKLSYKEDGYEFKLIHSYDSHGFLIVKKIDGEVELSSKISDSDPFYEKQFVMKIEPFENYSLESKFTAKLLNKYLINSYNMLNNDYKKNACNFILTKWAGFYKKPESFYKRNGLKGCIVGKSKLFNGISNITSMDYYEYKNFDEAIELALTLDYAYIHLHTKKTDEASHKKDPLLKAKVLEEIDKKISRLLDFEGLLIVTADHSTPCSGKMIHSGESVPFMAKGEFIRIDKVEKFDEISCFRGSIHLYGKNFMNYIQNATDSANLYHLRAGNKKKNYIPKEVNKLIE</sequence>
<dbReference type="InterPro" id="IPR006124">
    <property type="entry name" value="Metalloenzyme"/>
</dbReference>
<evidence type="ECO:0000256" key="3">
    <source>
        <dbReference type="ARBA" id="ARBA00004921"/>
    </source>
</evidence>
<dbReference type="SUPFAM" id="SSF53649">
    <property type="entry name" value="Alkaline phosphatase-like"/>
    <property type="match status" value="1"/>
</dbReference>
<evidence type="ECO:0000256" key="4">
    <source>
        <dbReference type="ARBA" id="ARBA00005524"/>
    </source>
</evidence>
<dbReference type="PANTHER" id="PTHR31209">
    <property type="entry name" value="COFACTOR-INDEPENDENT PHOSPHOGLYCERATE MUTASE"/>
    <property type="match status" value="1"/>
</dbReference>
<dbReference type="GO" id="GO:0004619">
    <property type="term" value="F:phosphoglycerate mutase activity"/>
    <property type="evidence" value="ECO:0007669"/>
    <property type="project" value="UniProtKB-EC"/>
</dbReference>
<protein>
    <submittedName>
        <fullName evidence="8">2,3-bisphosphoglycerate-independent phosphoglycerate mutase ApgM2</fullName>
    </submittedName>
</protein>
<organism evidence="8 9">
    <name type="scientific">Helicovermis profundi</name>
    <dbReference type="NCBI Taxonomy" id="3065157"/>
    <lineage>
        <taxon>Bacteria</taxon>
        <taxon>Bacillati</taxon>
        <taxon>Bacillota</taxon>
        <taxon>Clostridia</taxon>
        <taxon>Helicovermis</taxon>
    </lineage>
</organism>
<evidence type="ECO:0000259" key="7">
    <source>
        <dbReference type="Pfam" id="PF01676"/>
    </source>
</evidence>
<evidence type="ECO:0000313" key="8">
    <source>
        <dbReference type="EMBL" id="BEP27935.1"/>
    </source>
</evidence>
<dbReference type="KEGG" id="hprf:HLPR_02660"/>
<dbReference type="CDD" id="cd16011">
    <property type="entry name" value="iPGM_like"/>
    <property type="match status" value="1"/>
</dbReference>
<accession>A0AAU9ESB8</accession>
<keyword evidence="5" id="KW-0324">Glycolysis</keyword>
<name>A0AAU9ESB8_9FIRM</name>
<comment type="similarity">
    <text evidence="4">Belongs to the BPG-independent phosphoglycerate mutase family. A-PGAM subfamily.</text>
</comment>
<dbReference type="GO" id="GO:0006096">
    <property type="term" value="P:glycolytic process"/>
    <property type="evidence" value="ECO:0007669"/>
    <property type="project" value="UniProtKB-KW"/>
</dbReference>
<evidence type="ECO:0000256" key="2">
    <source>
        <dbReference type="ARBA" id="ARBA00002315"/>
    </source>
</evidence>
<dbReference type="PIRSF" id="PIRSF006392">
    <property type="entry name" value="IPGAM_arch"/>
    <property type="match status" value="1"/>
</dbReference>
<dbReference type="GO" id="GO:0046872">
    <property type="term" value="F:metal ion binding"/>
    <property type="evidence" value="ECO:0007669"/>
    <property type="project" value="InterPro"/>
</dbReference>
<dbReference type="InterPro" id="IPR004456">
    <property type="entry name" value="Pglycerate_mutase_ApgM"/>
</dbReference>
<dbReference type="Pfam" id="PF10143">
    <property type="entry name" value="PhosphMutase"/>
    <property type="match status" value="1"/>
</dbReference>
<dbReference type="InterPro" id="IPR017850">
    <property type="entry name" value="Alkaline_phosphatase_core_sf"/>
</dbReference>
<dbReference type="RefSeq" id="WP_338536293.1">
    <property type="nucleotide sequence ID" value="NZ_AP028654.1"/>
</dbReference>
<dbReference type="AlphaFoldDB" id="A0AAU9ESB8"/>
<feature type="domain" description="Metalloenzyme" evidence="7">
    <location>
        <begin position="1"/>
        <end position="353"/>
    </location>
</feature>
<dbReference type="PANTHER" id="PTHR31209:SF0">
    <property type="entry name" value="METALLOENZYME DOMAIN-CONTAINING PROTEIN"/>
    <property type="match status" value="1"/>
</dbReference>
<comment type="function">
    <text evidence="2">Catalyzes the interconversion of 2-phosphoglycerate and 3-phosphoglycerate.</text>
</comment>
<evidence type="ECO:0000256" key="5">
    <source>
        <dbReference type="ARBA" id="ARBA00023152"/>
    </source>
</evidence>
<dbReference type="EMBL" id="AP028654">
    <property type="protein sequence ID" value="BEP27935.1"/>
    <property type="molecule type" value="Genomic_DNA"/>
</dbReference>
<dbReference type="Gene3D" id="3.40.720.10">
    <property type="entry name" value="Alkaline Phosphatase, subunit A"/>
    <property type="match status" value="2"/>
</dbReference>
<dbReference type="Pfam" id="PF01676">
    <property type="entry name" value="Metalloenzyme"/>
    <property type="match status" value="1"/>
</dbReference>
<proteinExistence type="inferred from homology"/>
<comment type="pathway">
    <text evidence="3">Carbohydrate degradation.</text>
</comment>
<evidence type="ECO:0000313" key="9">
    <source>
        <dbReference type="Proteomes" id="UP001321786"/>
    </source>
</evidence>